<dbReference type="InterPro" id="IPR036181">
    <property type="entry name" value="MIT_dom_sf"/>
</dbReference>
<keyword evidence="3" id="KW-1185">Reference proteome</keyword>
<feature type="compositionally biased region" description="Basic and acidic residues" evidence="1">
    <location>
        <begin position="689"/>
        <end position="711"/>
    </location>
</feature>
<feature type="compositionally biased region" description="Basic and acidic residues" evidence="1">
    <location>
        <begin position="915"/>
        <end position="924"/>
    </location>
</feature>
<accession>A0A1Y2GFN6</accession>
<sequence>MNPFSVVSNLPFLYRQSTTNPVNVVVHTPASHKQQQPPPNPPHATVLSKDMQTQQVDQIDLKTNMVPRKHRNNPQAILPELDQKEQDFYLRLAAVNQPSSSFTAFNDNDNDNLDNEDCKKFNRHSIHMIPSTTATVTATTTPTPTPTPSSTPPKTDDLPSRQVLIRHSSSPIIHTSAASKVHAAPARASIDSYERAKIIKPSPADTVQATVMISQPRPPHLRHMRSSSSPNMTMPTSISSQPPRPSHLSSSTLASPSDLNTPVSGTNFGQEEPDQDSEDDKERGKATQSESDDDTPQTLTQMQLAVARALKFAESQKAPATPLATPPTTPTTPMLPATSTPKVTTTNVTPSIPSLTPPVTPPITPVTSSTKSLVEPTASISTLEKPCTPLTLSQTSSTVAPTPTPTVATPPSPPASPSISSTFPSAATSSSFLASWQGRPRTMISSIPRPSPLMPFRAARSVVNSVTSVGTGLIPSKEQLGSLPVAGRILKHPVMDSTLSYIATKASERGISLHALTGGIDPKTLISPEDVPYRKLNKKLIQQAMTLSVLAMEKEDQSKAMDDEAGDDAFELYLAAINIMLHALPFETCDPLRREAFETQLRDFLEDQLEELRGVDEISDASVSSKRLRRRCRRRHRQNHELAATMIQQHTAVSEEAVASMDEKAAAAFIQQQRGQQKQKQQQRKQRREQHAKELQALKKQQQEQEKELKNKKQTKLASPSSSPSLQPTKASPSNGHTHSRRRHTRRQRHHFHEHELPQHNDIANNDKALQNPSHVNNAGGIGDAIISTAVHSAIRLKQSPIPDVVKSCLRTSKTIFHKVDERFHLQDKAWELSKQSIEKAIELDEQYAIHEAVTETVFATLTGLVKAGIAYKETPGYAAVKAAQTQGGLGAAGAAGTITDGAAAGSNATNRSHHPQEIDHKKQIDLKELAKQQKRKRGSTRAALAAAAAAAVASTTRRGWSKRTSSAVAKESDSGSSSTTNSEADSEDSDFDSENESDSEMMTPSTGPSSCPSSDMEETSLDSDKGYGRLQPQQQQMQQKEEVIELNQQTLLSPTPSSTPYTDQVREKIDMFMALKGAASLIYGNL</sequence>
<dbReference type="InParanoid" id="A0A1Y2GFN6"/>
<feature type="compositionally biased region" description="Low complexity" evidence="1">
    <location>
        <begin position="671"/>
        <end position="680"/>
    </location>
</feature>
<dbReference type="GeneID" id="33566939"/>
<feature type="region of interest" description="Disordered" evidence="1">
    <location>
        <begin position="386"/>
        <end position="423"/>
    </location>
</feature>
<feature type="compositionally biased region" description="Low complexity" evidence="1">
    <location>
        <begin position="133"/>
        <end position="142"/>
    </location>
</feature>
<dbReference type="Proteomes" id="UP000193648">
    <property type="component" value="Unassembled WGS sequence"/>
</dbReference>
<feature type="compositionally biased region" description="Pro residues" evidence="1">
    <location>
        <begin position="402"/>
        <end position="416"/>
    </location>
</feature>
<feature type="region of interest" description="Disordered" evidence="1">
    <location>
        <begin position="904"/>
        <end position="924"/>
    </location>
</feature>
<name>A0A1Y2GFN6_9FUNG</name>
<feature type="compositionally biased region" description="Pro residues" evidence="1">
    <location>
        <begin position="355"/>
        <end position="364"/>
    </location>
</feature>
<dbReference type="OrthoDB" id="2414723at2759"/>
<feature type="region of interest" description="Disordered" evidence="1">
    <location>
        <begin position="669"/>
        <end position="775"/>
    </location>
</feature>
<feature type="compositionally biased region" description="Low complexity" evidence="1">
    <location>
        <begin position="226"/>
        <end position="259"/>
    </location>
</feature>
<feature type="compositionally biased region" description="Polar residues" evidence="1">
    <location>
        <begin position="955"/>
        <end position="968"/>
    </location>
</feature>
<gene>
    <name evidence="2" type="ORF">BCR41DRAFT_358700</name>
</gene>
<feature type="compositionally biased region" description="Polar residues" evidence="1">
    <location>
        <begin position="726"/>
        <end position="736"/>
    </location>
</feature>
<feature type="compositionally biased region" description="Low complexity" evidence="1">
    <location>
        <begin position="331"/>
        <end position="354"/>
    </location>
</feature>
<feature type="compositionally biased region" description="Low complexity" evidence="1">
    <location>
        <begin position="1004"/>
        <end position="1015"/>
    </location>
</feature>
<feature type="compositionally biased region" description="Low complexity" evidence="1">
    <location>
        <begin position="975"/>
        <end position="984"/>
    </location>
</feature>
<feature type="region of interest" description="Disordered" evidence="1">
    <location>
        <begin position="953"/>
        <end position="1043"/>
    </location>
</feature>
<feature type="region of interest" description="Disordered" evidence="1">
    <location>
        <begin position="316"/>
        <end position="371"/>
    </location>
</feature>
<dbReference type="RefSeq" id="XP_021878891.1">
    <property type="nucleotide sequence ID" value="XM_022025095.1"/>
</dbReference>
<dbReference type="STRING" id="64571.A0A1Y2GFN6"/>
<dbReference type="EMBL" id="MCFF01000034">
    <property type="protein sequence ID" value="ORZ09438.1"/>
    <property type="molecule type" value="Genomic_DNA"/>
</dbReference>
<dbReference type="AlphaFoldDB" id="A0A1Y2GFN6"/>
<dbReference type="SUPFAM" id="SSF116846">
    <property type="entry name" value="MIT domain"/>
    <property type="match status" value="1"/>
</dbReference>
<feature type="region of interest" description="Disordered" evidence="1">
    <location>
        <begin position="133"/>
        <end position="159"/>
    </location>
</feature>
<comment type="caution">
    <text evidence="2">The sequence shown here is derived from an EMBL/GenBank/DDBJ whole genome shotgun (WGS) entry which is preliminary data.</text>
</comment>
<feature type="compositionally biased region" description="Acidic residues" evidence="1">
    <location>
        <begin position="985"/>
        <end position="1000"/>
    </location>
</feature>
<protein>
    <submittedName>
        <fullName evidence="2">Uncharacterized protein</fullName>
    </submittedName>
</protein>
<feature type="compositionally biased region" description="Low complexity" evidence="1">
    <location>
        <begin position="716"/>
        <end position="725"/>
    </location>
</feature>
<feature type="compositionally biased region" description="Polar residues" evidence="1">
    <location>
        <begin position="260"/>
        <end position="269"/>
    </location>
</feature>
<feature type="compositionally biased region" description="Polar residues" evidence="1">
    <location>
        <begin position="762"/>
        <end position="775"/>
    </location>
</feature>
<evidence type="ECO:0000313" key="3">
    <source>
        <dbReference type="Proteomes" id="UP000193648"/>
    </source>
</evidence>
<evidence type="ECO:0000313" key="2">
    <source>
        <dbReference type="EMBL" id="ORZ09438.1"/>
    </source>
</evidence>
<evidence type="ECO:0000256" key="1">
    <source>
        <dbReference type="SAM" id="MobiDB-lite"/>
    </source>
</evidence>
<reference evidence="2 3" key="1">
    <citation type="submission" date="2016-07" db="EMBL/GenBank/DDBJ databases">
        <title>Pervasive Adenine N6-methylation of Active Genes in Fungi.</title>
        <authorList>
            <consortium name="DOE Joint Genome Institute"/>
            <person name="Mondo S.J."/>
            <person name="Dannebaum R.O."/>
            <person name="Kuo R.C."/>
            <person name="Labutti K."/>
            <person name="Haridas S."/>
            <person name="Kuo A."/>
            <person name="Salamov A."/>
            <person name="Ahrendt S.R."/>
            <person name="Lipzen A."/>
            <person name="Sullivan W."/>
            <person name="Andreopoulos W.B."/>
            <person name="Clum A."/>
            <person name="Lindquist E."/>
            <person name="Daum C."/>
            <person name="Ramamoorthy G.K."/>
            <person name="Gryganskyi A."/>
            <person name="Culley D."/>
            <person name="Magnuson J.K."/>
            <person name="James T.Y."/>
            <person name="O'Malley M.A."/>
            <person name="Stajich J.E."/>
            <person name="Spatafora J.W."/>
            <person name="Visel A."/>
            <person name="Grigoriev I.V."/>
        </authorList>
    </citation>
    <scope>NUCLEOTIDE SEQUENCE [LARGE SCALE GENOMIC DNA]</scope>
    <source>
        <strain evidence="2 3">NRRL 3116</strain>
    </source>
</reference>
<organism evidence="2 3">
    <name type="scientific">Lobosporangium transversale</name>
    <dbReference type="NCBI Taxonomy" id="64571"/>
    <lineage>
        <taxon>Eukaryota</taxon>
        <taxon>Fungi</taxon>
        <taxon>Fungi incertae sedis</taxon>
        <taxon>Mucoromycota</taxon>
        <taxon>Mortierellomycotina</taxon>
        <taxon>Mortierellomycetes</taxon>
        <taxon>Mortierellales</taxon>
        <taxon>Mortierellaceae</taxon>
        <taxon>Lobosporangium</taxon>
    </lineage>
</organism>
<proteinExistence type="predicted"/>
<feature type="compositionally biased region" description="Basic residues" evidence="1">
    <location>
        <begin position="738"/>
        <end position="752"/>
    </location>
</feature>
<feature type="region of interest" description="Disordered" evidence="1">
    <location>
        <begin position="204"/>
        <end position="298"/>
    </location>
</feature>